<comment type="similarity">
    <text evidence="1">Belongs to the peptidase C1 family.</text>
</comment>
<dbReference type="GO" id="GO:0006508">
    <property type="term" value="P:proteolysis"/>
    <property type="evidence" value="ECO:0007669"/>
    <property type="project" value="InterPro"/>
</dbReference>
<evidence type="ECO:0000313" key="4">
    <source>
        <dbReference type="Proteomes" id="UP000749740"/>
    </source>
</evidence>
<dbReference type="Gene3D" id="3.90.70.10">
    <property type="entry name" value="Cysteine proteinases"/>
    <property type="match status" value="1"/>
</dbReference>
<dbReference type="SUPFAM" id="SSF54001">
    <property type="entry name" value="Cysteine proteinases"/>
    <property type="match status" value="1"/>
</dbReference>
<dbReference type="InterPro" id="IPR000668">
    <property type="entry name" value="Peptidase_C1A_C"/>
</dbReference>
<dbReference type="PANTHER" id="PTHR12411">
    <property type="entry name" value="CYSTEINE PROTEASE FAMILY C1-RELATED"/>
    <property type="match status" value="1"/>
</dbReference>
<dbReference type="GO" id="GO:0008234">
    <property type="term" value="F:cysteine-type peptidase activity"/>
    <property type="evidence" value="ECO:0007669"/>
    <property type="project" value="InterPro"/>
</dbReference>
<dbReference type="CDD" id="cd02619">
    <property type="entry name" value="Peptidase_C1"/>
    <property type="match status" value="1"/>
</dbReference>
<organism evidence="3 4">
    <name type="scientific">Rhizobium lentis</name>
    <dbReference type="NCBI Taxonomy" id="1138194"/>
    <lineage>
        <taxon>Bacteria</taxon>
        <taxon>Pseudomonadati</taxon>
        <taxon>Pseudomonadota</taxon>
        <taxon>Alphaproteobacteria</taxon>
        <taxon>Hyphomicrobiales</taxon>
        <taxon>Rhizobiaceae</taxon>
        <taxon>Rhizobium/Agrobacterium group</taxon>
        <taxon>Rhizobium</taxon>
    </lineage>
</organism>
<dbReference type="SMART" id="SM00645">
    <property type="entry name" value="Pept_C1"/>
    <property type="match status" value="1"/>
</dbReference>
<proteinExistence type="inferred from homology"/>
<dbReference type="EMBL" id="JABDYC010000001">
    <property type="protein sequence ID" value="MBX5021993.1"/>
    <property type="molecule type" value="Genomic_DNA"/>
</dbReference>
<evidence type="ECO:0000259" key="2">
    <source>
        <dbReference type="SMART" id="SM00645"/>
    </source>
</evidence>
<comment type="caution">
    <text evidence="3">The sequence shown here is derived from an EMBL/GenBank/DDBJ whole genome shotgun (WGS) entry which is preliminary data.</text>
</comment>
<feature type="domain" description="Peptidase C1A papain C-terminal" evidence="2">
    <location>
        <begin position="71"/>
        <end position="287"/>
    </location>
</feature>
<dbReference type="Proteomes" id="UP000749740">
    <property type="component" value="Unassembled WGS sequence"/>
</dbReference>
<dbReference type="AlphaFoldDB" id="A0A9Q3QVW7"/>
<dbReference type="InterPro" id="IPR038765">
    <property type="entry name" value="Papain-like_cys_pep_sf"/>
</dbReference>
<name>A0A9Q3QVW7_9HYPH</name>
<accession>A0A9Q3QVW7</accession>
<dbReference type="Pfam" id="PF00112">
    <property type="entry name" value="Peptidase_C1"/>
    <property type="match status" value="1"/>
</dbReference>
<reference evidence="3" key="1">
    <citation type="submission" date="2020-04" db="EMBL/GenBank/DDBJ databases">
        <title>Global-level population genomics: horizontal gene transfer, symbiosis and evolution in Rhizobia.</title>
        <authorList>
            <person name="Gai Y."/>
        </authorList>
    </citation>
    <scope>NUCLEOTIDE SEQUENCE</scope>
    <source>
        <strain evidence="3">BLR57</strain>
    </source>
</reference>
<sequence>MLPVLSHALGITAAILQIRSKEGPAALLGWLLLLISPAAVEAQERSTGLVLLDESSYRSIPLASTPLMGTIPTSIDLSPNFPRPGNQGDQGSCTAWAVAYLRSAQEQIERNWGVADEEHLFSPSFIYNQIKLSADCRKAGSTIPDALNLVRRDGIATLRDFPYDEHSCDAIPSAQVKQAARGFPIADWRRVNVQDEVEIKTQLSAGFPIVAGIIVDDAFQNLGPDRIYASPDNVKPGAHAVVVVGYDDGVSAFRILNSWGSEWSDGGFGWINYQTFRRIAREGYVAQDVIYTPPRPSPSRKMFDGIRIVYFSKPSDRGVVDSVLANLNIKYERPQGTGDVPTALMTCTPDVPGDQLRTLALALYDGGVRLKRVNFALRQLRVSNRITLESSDFSSQIHALSRADLMSLDRCKFLKNPEDPI</sequence>
<dbReference type="RefSeq" id="WP_221105265.1">
    <property type="nucleotide sequence ID" value="NZ_JABDXY010000002.1"/>
</dbReference>
<dbReference type="InterPro" id="IPR013128">
    <property type="entry name" value="Peptidase_C1A"/>
</dbReference>
<protein>
    <submittedName>
        <fullName evidence="3">C1 family peptidase</fullName>
    </submittedName>
</protein>
<evidence type="ECO:0000256" key="1">
    <source>
        <dbReference type="ARBA" id="ARBA00008455"/>
    </source>
</evidence>
<evidence type="ECO:0000313" key="3">
    <source>
        <dbReference type="EMBL" id="MBX5021993.1"/>
    </source>
</evidence>
<gene>
    <name evidence="3" type="ORF">HJB63_05280</name>
</gene>